<protein>
    <recommendedName>
        <fullName evidence="4">PhzF family phenazine biosynthesis protein</fullName>
    </recommendedName>
</protein>
<organism evidence="2 3">
    <name type="scientific">Geotalea uraniireducens</name>
    <dbReference type="NCBI Taxonomy" id="351604"/>
    <lineage>
        <taxon>Bacteria</taxon>
        <taxon>Pseudomonadati</taxon>
        <taxon>Thermodesulfobacteriota</taxon>
        <taxon>Desulfuromonadia</taxon>
        <taxon>Geobacterales</taxon>
        <taxon>Geobacteraceae</taxon>
        <taxon>Geotalea</taxon>
    </lineage>
</organism>
<keyword evidence="3" id="KW-1185">Reference proteome</keyword>
<evidence type="ECO:0000313" key="2">
    <source>
        <dbReference type="EMBL" id="BDV43969.1"/>
    </source>
</evidence>
<gene>
    <name evidence="2" type="ORF">GURASL_28920</name>
</gene>
<dbReference type="InterPro" id="IPR003719">
    <property type="entry name" value="Phenazine_PhzF-like"/>
</dbReference>
<dbReference type="EMBL" id="AP027151">
    <property type="protein sequence ID" value="BDV43969.1"/>
    <property type="molecule type" value="Genomic_DNA"/>
</dbReference>
<dbReference type="Gene3D" id="3.10.310.10">
    <property type="entry name" value="Diaminopimelate Epimerase, Chain A, domain 1"/>
    <property type="match status" value="2"/>
</dbReference>
<comment type="similarity">
    <text evidence="1">Belongs to the PhzF family.</text>
</comment>
<dbReference type="Proteomes" id="UP001317705">
    <property type="component" value="Chromosome"/>
</dbReference>
<name>A0ABM8END2_9BACT</name>
<dbReference type="SUPFAM" id="SSF54506">
    <property type="entry name" value="Diaminopimelate epimerase-like"/>
    <property type="match status" value="1"/>
</dbReference>
<evidence type="ECO:0008006" key="4">
    <source>
        <dbReference type="Google" id="ProtNLM"/>
    </source>
</evidence>
<dbReference type="RefSeq" id="WP_282000082.1">
    <property type="nucleotide sequence ID" value="NZ_AP027151.1"/>
</dbReference>
<dbReference type="NCBIfam" id="TIGR00654">
    <property type="entry name" value="PhzF_family"/>
    <property type="match status" value="1"/>
</dbReference>
<evidence type="ECO:0000313" key="3">
    <source>
        <dbReference type="Proteomes" id="UP001317705"/>
    </source>
</evidence>
<evidence type="ECO:0000256" key="1">
    <source>
        <dbReference type="ARBA" id="ARBA00008270"/>
    </source>
</evidence>
<sequence length="298" mass="31813">MARFTYHLVDVFAKEALSGNGLAVFPVAEQLPTDLLQRITREMRQFESIFLGGTTAPGTYRARIFTMEEELAFAGHPIIGAAAVLHAAHFGSEDDVQLLFQLAERTVAVVSRRNGAAYQAEMDQGPATFEPPLGAAARGELLAALNLSPEDLMAELPLQVVSTGLPYLIVPLGANLASARIVRHDFAALLARVGARFAYLLDVPAREGRTWDNDGRVEDIATGSAAGPAGAYLVAHHQAPSDRPLTIHQGRFLGRPSELTVVVAADMTVRVSGDVVFVGHGELDLPDSFRQLPAGNGA</sequence>
<dbReference type="PIRSF" id="PIRSF016184">
    <property type="entry name" value="PhzC_PhzF"/>
    <property type="match status" value="1"/>
</dbReference>
<accession>A0ABM8END2</accession>
<dbReference type="PANTHER" id="PTHR13774:SF32">
    <property type="entry name" value="ANTISENSE-ENHANCING SEQUENCE 1"/>
    <property type="match status" value="1"/>
</dbReference>
<dbReference type="PANTHER" id="PTHR13774">
    <property type="entry name" value="PHENAZINE BIOSYNTHESIS PROTEIN"/>
    <property type="match status" value="1"/>
</dbReference>
<reference evidence="2 3" key="1">
    <citation type="submission" date="2022-12" db="EMBL/GenBank/DDBJ databases">
        <title>Polyphasic characterization of Geotalea uranireducens NIT-SL11 newly isolated from a complex of sewage sludge and microbially reduced graphene oxide.</title>
        <authorList>
            <person name="Xie L."/>
            <person name="Yoshida N."/>
            <person name="Meng L."/>
        </authorList>
    </citation>
    <scope>NUCLEOTIDE SEQUENCE [LARGE SCALE GENOMIC DNA]</scope>
    <source>
        <strain evidence="2 3">NIT-SL11</strain>
    </source>
</reference>
<proteinExistence type="inferred from homology"/>
<dbReference type="Pfam" id="PF02567">
    <property type="entry name" value="PhzC-PhzF"/>
    <property type="match status" value="1"/>
</dbReference>